<dbReference type="EMBL" id="CADCUU010000321">
    <property type="protein sequence ID" value="CAA9420957.1"/>
    <property type="molecule type" value="Genomic_DNA"/>
</dbReference>
<evidence type="ECO:0000313" key="1">
    <source>
        <dbReference type="EMBL" id="CAA9420957.1"/>
    </source>
</evidence>
<proteinExistence type="predicted"/>
<name>A0A6J4PQ47_9RHOB</name>
<accession>A0A6J4PQ47</accession>
<protein>
    <submittedName>
        <fullName evidence="1">Uncharacterized protein</fullName>
    </submittedName>
</protein>
<gene>
    <name evidence="1" type="ORF">AVDCRST_MAG15-2227</name>
</gene>
<sequence>MLLAEATLMLLPSVADLVMRRGDWKYFAASSAVTALAGAALLLPNRRAITAGLNLR</sequence>
<reference evidence="1" key="1">
    <citation type="submission" date="2020-02" db="EMBL/GenBank/DDBJ databases">
        <authorList>
            <person name="Meier V. D."/>
        </authorList>
    </citation>
    <scope>NUCLEOTIDE SEQUENCE</scope>
    <source>
        <strain evidence="1">AVDCRST_MAG15</strain>
    </source>
</reference>
<organism evidence="1">
    <name type="scientific">uncultured Rubellimicrobium sp</name>
    <dbReference type="NCBI Taxonomy" id="543078"/>
    <lineage>
        <taxon>Bacteria</taxon>
        <taxon>Pseudomonadati</taxon>
        <taxon>Pseudomonadota</taxon>
        <taxon>Alphaproteobacteria</taxon>
        <taxon>Rhodobacterales</taxon>
        <taxon>Roseobacteraceae</taxon>
        <taxon>Rubellimicrobium</taxon>
        <taxon>environmental samples</taxon>
    </lineage>
</organism>
<dbReference type="AlphaFoldDB" id="A0A6J4PQ47"/>
<feature type="non-terminal residue" evidence="1">
    <location>
        <position position="56"/>
    </location>
</feature>